<evidence type="ECO:0000313" key="3">
    <source>
        <dbReference type="Proteomes" id="UP000092154"/>
    </source>
</evidence>
<dbReference type="SMART" id="SM00320">
    <property type="entry name" value="WD40"/>
    <property type="match status" value="2"/>
</dbReference>
<reference evidence="2 3" key="1">
    <citation type="submission" date="2016-06" db="EMBL/GenBank/DDBJ databases">
        <title>Comparative genomics of the ectomycorrhizal sister species Rhizopogon vinicolor and Rhizopogon vesiculosus (Basidiomycota: Boletales) reveals a divergence of the mating type B locus.</title>
        <authorList>
            <consortium name="DOE Joint Genome Institute"/>
            <person name="Mujic A.B."/>
            <person name="Kuo A."/>
            <person name="Tritt A."/>
            <person name="Lipzen A."/>
            <person name="Chen C."/>
            <person name="Johnson J."/>
            <person name="Sharma A."/>
            <person name="Barry K."/>
            <person name="Grigoriev I.V."/>
            <person name="Spatafora J.W."/>
        </authorList>
    </citation>
    <scope>NUCLEOTIDE SEQUENCE [LARGE SCALE GENOMIC DNA]</scope>
    <source>
        <strain evidence="2 3">AM-OR11-026</strain>
    </source>
</reference>
<protein>
    <submittedName>
        <fullName evidence="2">Uncharacterized protein</fullName>
    </submittedName>
</protein>
<gene>
    <name evidence="2" type="ORF">K503DRAFT_154431</name>
</gene>
<dbReference type="PROSITE" id="PS50082">
    <property type="entry name" value="WD_REPEATS_2"/>
    <property type="match status" value="1"/>
</dbReference>
<keyword evidence="1" id="KW-0853">WD repeat</keyword>
<evidence type="ECO:0000313" key="2">
    <source>
        <dbReference type="EMBL" id="OAX43407.1"/>
    </source>
</evidence>
<dbReference type="InterPro" id="IPR036322">
    <property type="entry name" value="WD40_repeat_dom_sf"/>
</dbReference>
<dbReference type="InterPro" id="IPR001680">
    <property type="entry name" value="WD40_rpt"/>
</dbReference>
<keyword evidence="3" id="KW-1185">Reference proteome</keyword>
<organism evidence="2 3">
    <name type="scientific">Rhizopogon vinicolor AM-OR11-026</name>
    <dbReference type="NCBI Taxonomy" id="1314800"/>
    <lineage>
        <taxon>Eukaryota</taxon>
        <taxon>Fungi</taxon>
        <taxon>Dikarya</taxon>
        <taxon>Basidiomycota</taxon>
        <taxon>Agaricomycotina</taxon>
        <taxon>Agaricomycetes</taxon>
        <taxon>Agaricomycetidae</taxon>
        <taxon>Boletales</taxon>
        <taxon>Suillineae</taxon>
        <taxon>Rhizopogonaceae</taxon>
        <taxon>Rhizopogon</taxon>
    </lineage>
</organism>
<accession>A0A1B7NEX1</accession>
<name>A0A1B7NEX1_9AGAM</name>
<feature type="repeat" description="WD" evidence="1">
    <location>
        <begin position="17"/>
        <end position="49"/>
    </location>
</feature>
<dbReference type="Gene3D" id="2.130.10.10">
    <property type="entry name" value="YVTN repeat-like/Quinoprotein amine dehydrogenase"/>
    <property type="match status" value="1"/>
</dbReference>
<dbReference type="InParanoid" id="A0A1B7NEX1"/>
<dbReference type="EMBL" id="KV448138">
    <property type="protein sequence ID" value="OAX43407.1"/>
    <property type="molecule type" value="Genomic_DNA"/>
</dbReference>
<dbReference type="AlphaFoldDB" id="A0A1B7NEX1"/>
<dbReference type="STRING" id="1314800.A0A1B7NEX1"/>
<dbReference type="Pfam" id="PF00400">
    <property type="entry name" value="WD40"/>
    <property type="match status" value="2"/>
</dbReference>
<dbReference type="InterPro" id="IPR015943">
    <property type="entry name" value="WD40/YVTN_repeat-like_dom_sf"/>
</dbReference>
<dbReference type="OrthoDB" id="2688548at2759"/>
<dbReference type="Proteomes" id="UP000092154">
    <property type="component" value="Unassembled WGS sequence"/>
</dbReference>
<sequence length="109" mass="11749">MMRKWDCETELLVGKPWEGNGGSILALALSLDGKKIACGRVDGSIQWWDTDGEMMEGFWTSCSQGVGSLSWSPSGDQLASGFHGGTILIRNAESGEVEVGPIETNQRMV</sequence>
<dbReference type="SUPFAM" id="SSF50978">
    <property type="entry name" value="WD40 repeat-like"/>
    <property type="match status" value="1"/>
</dbReference>
<evidence type="ECO:0000256" key="1">
    <source>
        <dbReference type="PROSITE-ProRule" id="PRU00221"/>
    </source>
</evidence>
<proteinExistence type="predicted"/>